<gene>
    <name evidence="1" type="ORF">BTN50_1949</name>
</gene>
<keyword evidence="2" id="KW-1185">Reference proteome</keyword>
<evidence type="ECO:0000313" key="2">
    <source>
        <dbReference type="Proteomes" id="UP000218160"/>
    </source>
</evidence>
<name>A0A291BBK4_9GAMM</name>
<dbReference type="RefSeq" id="WP_150137289.1">
    <property type="nucleotide sequence ID" value="NZ_CP020663.1"/>
</dbReference>
<dbReference type="EMBL" id="CP020663">
    <property type="protein sequence ID" value="ATF10364.1"/>
    <property type="molecule type" value="Genomic_DNA"/>
</dbReference>
<sequence length="69" mass="7635">MSCSHYSCISQQAKRINIAVKTKNQGIIQYLPINSMVQKSTVKANEKSKSMALMVKCCLTAQTATPEKQ</sequence>
<reference evidence="2" key="1">
    <citation type="submission" date="2017-04" db="EMBL/GenBank/DDBJ databases">
        <title>Genome evolution of the luminous symbionts of deep sea anglerfish.</title>
        <authorList>
            <person name="Hendry T.A."/>
        </authorList>
    </citation>
    <scope>NUCLEOTIDE SEQUENCE [LARGE SCALE GENOMIC DNA]</scope>
</reference>
<accession>A0A291BBK4</accession>
<evidence type="ECO:0000313" key="1">
    <source>
        <dbReference type="EMBL" id="ATF10364.1"/>
    </source>
</evidence>
<organism evidence="1 2">
    <name type="scientific">Candidatus Enterovibrio altilux</name>
    <dbReference type="NCBI Taxonomy" id="1927128"/>
    <lineage>
        <taxon>Bacteria</taxon>
        <taxon>Pseudomonadati</taxon>
        <taxon>Pseudomonadota</taxon>
        <taxon>Gammaproteobacteria</taxon>
        <taxon>Vibrionales</taxon>
        <taxon>Vibrionaceae</taxon>
        <taxon>Enterovibrio</taxon>
    </lineage>
</organism>
<dbReference type="KEGG" id="elux:BTN50_1949"/>
<dbReference type="AlphaFoldDB" id="A0A291BBK4"/>
<protein>
    <submittedName>
        <fullName evidence="1">Mobile element protein</fullName>
    </submittedName>
</protein>
<proteinExistence type="predicted"/>
<dbReference type="Proteomes" id="UP000218160">
    <property type="component" value="Chromosome 2"/>
</dbReference>
<dbReference type="OrthoDB" id="5652976at2"/>